<dbReference type="GO" id="GO:0015969">
    <property type="term" value="P:guanosine tetraphosphate metabolic process"/>
    <property type="evidence" value="ECO:0007669"/>
    <property type="project" value="InterPro"/>
</dbReference>
<accession>A0A0K9Q2Q5</accession>
<dbReference type="InterPro" id="IPR043519">
    <property type="entry name" value="NT_sf"/>
</dbReference>
<dbReference type="Pfam" id="PF04607">
    <property type="entry name" value="RelA_SpoT"/>
    <property type="match status" value="1"/>
</dbReference>
<dbReference type="CDD" id="cd05399">
    <property type="entry name" value="NT_Rel-Spo_like"/>
    <property type="match status" value="1"/>
</dbReference>
<dbReference type="STRING" id="29655.A0A0K9Q2Q5"/>
<comment type="caution">
    <text evidence="2">The sequence shown here is derived from an EMBL/GenBank/DDBJ whole genome shotgun (WGS) entry which is preliminary data.</text>
</comment>
<dbReference type="InterPro" id="IPR007685">
    <property type="entry name" value="RelA_SpoT"/>
</dbReference>
<dbReference type="PANTHER" id="PTHR21262:SF0">
    <property type="entry name" value="GTP DIPHOSPHOKINASE RSH3, CHLOROPLASTIC-RELATED"/>
    <property type="match status" value="1"/>
</dbReference>
<sequence>MRKNKLNMNQIHDIHGLQLIVENEEDCYKALNIVHDLWPQCESSRRTKDYIARPKFNGYRSLHTVVISHDEVPLEVHIRTPEMNHQDEFGFAAH</sequence>
<dbReference type="SMART" id="SM00954">
    <property type="entry name" value="RelA_SpoT"/>
    <property type="match status" value="1"/>
</dbReference>
<dbReference type="SUPFAM" id="SSF81301">
    <property type="entry name" value="Nucleotidyltransferase"/>
    <property type="match status" value="1"/>
</dbReference>
<dbReference type="PANTHER" id="PTHR21262">
    <property type="entry name" value="GUANOSINE-3',5'-BIS DIPHOSPHATE 3'-PYROPHOSPHOHYDROLASE"/>
    <property type="match status" value="1"/>
</dbReference>
<dbReference type="Proteomes" id="UP000036987">
    <property type="component" value="Unassembled WGS sequence"/>
</dbReference>
<feature type="domain" description="RelA/SpoT" evidence="1">
    <location>
        <begin position="1"/>
        <end position="94"/>
    </location>
</feature>
<evidence type="ECO:0000259" key="1">
    <source>
        <dbReference type="SMART" id="SM00954"/>
    </source>
</evidence>
<evidence type="ECO:0000313" key="3">
    <source>
        <dbReference type="Proteomes" id="UP000036987"/>
    </source>
</evidence>
<dbReference type="OrthoDB" id="430679at2759"/>
<evidence type="ECO:0000313" key="2">
    <source>
        <dbReference type="EMBL" id="KMZ74772.1"/>
    </source>
</evidence>
<gene>
    <name evidence="2" type="ORF">ZOSMA_122G00400</name>
</gene>
<keyword evidence="3" id="KW-1185">Reference proteome</keyword>
<dbReference type="AlphaFoldDB" id="A0A0K9Q2Q5"/>
<protein>
    <recommendedName>
        <fullName evidence="1">RelA/SpoT domain-containing protein</fullName>
    </recommendedName>
</protein>
<organism evidence="2 3">
    <name type="scientific">Zostera marina</name>
    <name type="common">Eelgrass</name>
    <dbReference type="NCBI Taxonomy" id="29655"/>
    <lineage>
        <taxon>Eukaryota</taxon>
        <taxon>Viridiplantae</taxon>
        <taxon>Streptophyta</taxon>
        <taxon>Embryophyta</taxon>
        <taxon>Tracheophyta</taxon>
        <taxon>Spermatophyta</taxon>
        <taxon>Magnoliopsida</taxon>
        <taxon>Liliopsida</taxon>
        <taxon>Zosteraceae</taxon>
        <taxon>Zostera</taxon>
    </lineage>
</organism>
<dbReference type="EMBL" id="LFYR01000244">
    <property type="protein sequence ID" value="KMZ74772.1"/>
    <property type="molecule type" value="Genomic_DNA"/>
</dbReference>
<dbReference type="Gene3D" id="3.30.460.10">
    <property type="entry name" value="Beta Polymerase, domain 2"/>
    <property type="match status" value="1"/>
</dbReference>
<proteinExistence type="predicted"/>
<reference evidence="3" key="1">
    <citation type="journal article" date="2016" name="Nature">
        <title>The genome of the seagrass Zostera marina reveals angiosperm adaptation to the sea.</title>
        <authorList>
            <person name="Olsen J.L."/>
            <person name="Rouze P."/>
            <person name="Verhelst B."/>
            <person name="Lin Y.-C."/>
            <person name="Bayer T."/>
            <person name="Collen J."/>
            <person name="Dattolo E."/>
            <person name="De Paoli E."/>
            <person name="Dittami S."/>
            <person name="Maumus F."/>
            <person name="Michel G."/>
            <person name="Kersting A."/>
            <person name="Lauritano C."/>
            <person name="Lohaus R."/>
            <person name="Toepel M."/>
            <person name="Tonon T."/>
            <person name="Vanneste K."/>
            <person name="Amirebrahimi M."/>
            <person name="Brakel J."/>
            <person name="Bostroem C."/>
            <person name="Chovatia M."/>
            <person name="Grimwood J."/>
            <person name="Jenkins J.W."/>
            <person name="Jueterbock A."/>
            <person name="Mraz A."/>
            <person name="Stam W.T."/>
            <person name="Tice H."/>
            <person name="Bornberg-Bauer E."/>
            <person name="Green P.J."/>
            <person name="Pearson G.A."/>
            <person name="Procaccini G."/>
            <person name="Duarte C.M."/>
            <person name="Schmutz J."/>
            <person name="Reusch T.B.H."/>
            <person name="Van de Peer Y."/>
        </authorList>
    </citation>
    <scope>NUCLEOTIDE SEQUENCE [LARGE SCALE GENOMIC DNA]</scope>
    <source>
        <strain evidence="3">cv. Finnish</strain>
    </source>
</reference>
<name>A0A0K9Q2Q5_ZOSMR</name>